<dbReference type="Gene3D" id="3.40.50.1820">
    <property type="entry name" value="alpha/beta hydrolase"/>
    <property type="match status" value="1"/>
</dbReference>
<gene>
    <name evidence="2" type="ORF">K489DRAFT_351602</name>
</gene>
<evidence type="ECO:0000313" key="1">
    <source>
        <dbReference type="Proteomes" id="UP000504637"/>
    </source>
</evidence>
<reference evidence="2" key="2">
    <citation type="submission" date="2020-04" db="EMBL/GenBank/DDBJ databases">
        <authorList>
            <consortium name="NCBI Genome Project"/>
        </authorList>
    </citation>
    <scope>NUCLEOTIDE SEQUENCE</scope>
    <source>
        <strain evidence="2">CBS 342.82</strain>
    </source>
</reference>
<dbReference type="GeneID" id="54360248"/>
<dbReference type="PANTHER" id="PTHR48182">
    <property type="entry name" value="PROTEIN SERAC1"/>
    <property type="match status" value="1"/>
</dbReference>
<dbReference type="Proteomes" id="UP000504637">
    <property type="component" value="Unplaced"/>
</dbReference>
<accession>A0A6J3MG11</accession>
<keyword evidence="1" id="KW-1185">Reference proteome</keyword>
<dbReference type="InterPro" id="IPR029058">
    <property type="entry name" value="AB_hydrolase_fold"/>
</dbReference>
<evidence type="ECO:0000313" key="2">
    <source>
        <dbReference type="RefSeq" id="XP_033463839.1"/>
    </source>
</evidence>
<name>A0A6J3MG11_9PEZI</name>
<dbReference type="RefSeq" id="XP_033463839.1">
    <property type="nucleotide sequence ID" value="XM_033602448.1"/>
</dbReference>
<reference evidence="2" key="3">
    <citation type="submission" date="2025-08" db="UniProtKB">
        <authorList>
            <consortium name="RefSeq"/>
        </authorList>
    </citation>
    <scope>IDENTIFICATION</scope>
    <source>
        <strain evidence="2">CBS 342.82</strain>
    </source>
</reference>
<dbReference type="AlphaFoldDB" id="A0A6J3MG11"/>
<reference evidence="2" key="1">
    <citation type="submission" date="2020-01" db="EMBL/GenBank/DDBJ databases">
        <authorList>
            <consortium name="DOE Joint Genome Institute"/>
            <person name="Haridas S."/>
            <person name="Albert R."/>
            <person name="Binder M."/>
            <person name="Bloem J."/>
            <person name="Labutti K."/>
            <person name="Salamov A."/>
            <person name="Andreopoulos B."/>
            <person name="Baker S.E."/>
            <person name="Barry K."/>
            <person name="Bills G."/>
            <person name="Bluhm B.H."/>
            <person name="Cannon C."/>
            <person name="Castanera R."/>
            <person name="Culley D.E."/>
            <person name="Daum C."/>
            <person name="Ezra D."/>
            <person name="Gonzalez J.B."/>
            <person name="Henrissat B."/>
            <person name="Kuo A."/>
            <person name="Liang C."/>
            <person name="Lipzen A."/>
            <person name="Lutzoni F."/>
            <person name="Magnuson J."/>
            <person name="Mondo S."/>
            <person name="Nolan M."/>
            <person name="Ohm R."/>
            <person name="Pangilinan J."/>
            <person name="Park H.-J."/>
            <person name="Ramirez L."/>
            <person name="Alfaro M."/>
            <person name="Sun H."/>
            <person name="Tritt A."/>
            <person name="Yoshinaga Y."/>
            <person name="Zwiers L.-H."/>
            <person name="Turgeon B.G."/>
            <person name="Goodwin S.B."/>
            <person name="Spatafora J.W."/>
            <person name="Crous P.W."/>
            <person name="Grigoriev I.V."/>
        </authorList>
    </citation>
    <scope>NUCLEOTIDE SEQUENCE</scope>
    <source>
        <strain evidence="2">CBS 342.82</strain>
    </source>
</reference>
<proteinExistence type="predicted"/>
<dbReference type="InterPro" id="IPR052374">
    <property type="entry name" value="SERAC1"/>
</dbReference>
<sequence length="305" mass="34572">MPRTITEDDTGLHVLVDNSDDHEDAVDIVAIHGRGAHPADTWCQLRDAGADKSDPESYIDWLRDDNMLPNVVAHARILRYGYESAWFGENNINTAPRIVSQRLLEQLLAERKECPRRPLIFISHCFGGLVVLQVLHDSHIERSRWQDIYDSTVGLIFFGTPFRGSEKLSQEKVVQLAQQKYGQDKVLESALRFSRAGEESLASLVDQYLRIARQGPRPKVACFYEQKSTNFAAVVDKEASFDTVWVTESSGTLDVSESVEKYSRACDHFAINKFYSPRQEDFKTLVRVVQGMVQEGPKILAQRLA</sequence>
<organism evidence="2">
    <name type="scientific">Dissoconium aciculare CBS 342.82</name>
    <dbReference type="NCBI Taxonomy" id="1314786"/>
    <lineage>
        <taxon>Eukaryota</taxon>
        <taxon>Fungi</taxon>
        <taxon>Dikarya</taxon>
        <taxon>Ascomycota</taxon>
        <taxon>Pezizomycotina</taxon>
        <taxon>Dothideomycetes</taxon>
        <taxon>Dothideomycetidae</taxon>
        <taxon>Mycosphaerellales</taxon>
        <taxon>Dissoconiaceae</taxon>
        <taxon>Dissoconium</taxon>
    </lineage>
</organism>
<dbReference type="OrthoDB" id="1658288at2759"/>
<evidence type="ECO:0008006" key="3">
    <source>
        <dbReference type="Google" id="ProtNLM"/>
    </source>
</evidence>
<feature type="non-terminal residue" evidence="2">
    <location>
        <position position="305"/>
    </location>
</feature>
<dbReference type="PANTHER" id="PTHR48182:SF3">
    <property type="entry name" value="DUF676 DOMAIN-CONTAINING PROTEIN"/>
    <property type="match status" value="1"/>
</dbReference>
<dbReference type="SUPFAM" id="SSF53474">
    <property type="entry name" value="alpha/beta-Hydrolases"/>
    <property type="match status" value="1"/>
</dbReference>
<protein>
    <recommendedName>
        <fullName evidence="3">DUF676 domain-containing protein</fullName>
    </recommendedName>
</protein>